<comment type="caution">
    <text evidence="7">The sequence shown here is derived from an EMBL/GenBank/DDBJ whole genome shotgun (WGS) entry which is preliminary data.</text>
</comment>
<evidence type="ECO:0000256" key="1">
    <source>
        <dbReference type="ARBA" id="ARBA00022598"/>
    </source>
</evidence>
<evidence type="ECO:0000259" key="6">
    <source>
        <dbReference type="Pfam" id="PF23493"/>
    </source>
</evidence>
<dbReference type="EMBL" id="LVHD01000226">
    <property type="protein sequence ID" value="OAG74896.1"/>
    <property type="molecule type" value="Genomic_DNA"/>
</dbReference>
<reference evidence="7 8" key="1">
    <citation type="submission" date="2016-03" db="EMBL/GenBank/DDBJ databases">
        <title>Draft genome sequence of Acetobacter malorum CECT 7742, a strain isolated from strawberry vinegar.</title>
        <authorList>
            <person name="Sainz F."/>
            <person name="Mas A."/>
            <person name="Torija M.J."/>
        </authorList>
    </citation>
    <scope>NUCLEOTIDE SEQUENCE [LARGE SCALE GENOMIC DNA]</scope>
    <source>
        <strain evidence="7 8">CECT 7742</strain>
    </source>
</reference>
<dbReference type="Proteomes" id="UP000077349">
    <property type="component" value="Unassembled WGS sequence"/>
</dbReference>
<dbReference type="Gene3D" id="1.20.120.1910">
    <property type="entry name" value="Cysteine-tRNA ligase, C-terminal anti-codon recognition domain"/>
    <property type="match status" value="1"/>
</dbReference>
<keyword evidence="3" id="KW-0067">ATP-binding</keyword>
<sequence length="69" mass="7715">MLGLLQEDPEKWFKGDISDEDAEIDALIAERAAAKKARDFAKADALRDQLQGQGIVLEDTKDGTIWRRA</sequence>
<gene>
    <name evidence="7" type="ORF">Amal_03944</name>
</gene>
<feature type="coiled-coil region" evidence="5">
    <location>
        <begin position="17"/>
        <end position="44"/>
    </location>
</feature>
<dbReference type="EC" id="6.1.1.16" evidence="7"/>
<protein>
    <submittedName>
        <fullName evidence="7">Cysteinyl-tRNA synthetase</fullName>
        <ecNumber evidence="7">6.1.1.16</ecNumber>
    </submittedName>
</protein>
<evidence type="ECO:0000313" key="7">
    <source>
        <dbReference type="EMBL" id="OAG74896.1"/>
    </source>
</evidence>
<feature type="domain" description="Cysteinyl-tRNA ligase anticodon binding" evidence="6">
    <location>
        <begin position="19"/>
        <end position="67"/>
    </location>
</feature>
<keyword evidence="1 7" id="KW-0436">Ligase</keyword>
<proteinExistence type="predicted"/>
<evidence type="ECO:0000256" key="2">
    <source>
        <dbReference type="ARBA" id="ARBA00022741"/>
    </source>
</evidence>
<evidence type="ECO:0000256" key="4">
    <source>
        <dbReference type="ARBA" id="ARBA00023146"/>
    </source>
</evidence>
<evidence type="ECO:0000256" key="3">
    <source>
        <dbReference type="ARBA" id="ARBA00022840"/>
    </source>
</evidence>
<keyword evidence="2" id="KW-0547">Nucleotide-binding</keyword>
<dbReference type="GO" id="GO:0006418">
    <property type="term" value="P:tRNA aminoacylation for protein translation"/>
    <property type="evidence" value="ECO:0007669"/>
    <property type="project" value="InterPro"/>
</dbReference>
<dbReference type="GO" id="GO:0005524">
    <property type="term" value="F:ATP binding"/>
    <property type="evidence" value="ECO:0007669"/>
    <property type="project" value="UniProtKB-KW"/>
</dbReference>
<keyword evidence="4 7" id="KW-0030">Aminoacyl-tRNA synthetase</keyword>
<dbReference type="GO" id="GO:0004817">
    <property type="term" value="F:cysteine-tRNA ligase activity"/>
    <property type="evidence" value="ECO:0007669"/>
    <property type="project" value="UniProtKB-EC"/>
</dbReference>
<keyword evidence="5" id="KW-0175">Coiled coil</keyword>
<evidence type="ECO:0000256" key="5">
    <source>
        <dbReference type="SAM" id="Coils"/>
    </source>
</evidence>
<dbReference type="PATRIC" id="fig|178901.16.peg.4290"/>
<organism evidence="7 8">
    <name type="scientific">Acetobacter malorum</name>
    <dbReference type="NCBI Taxonomy" id="178901"/>
    <lineage>
        <taxon>Bacteria</taxon>
        <taxon>Pseudomonadati</taxon>
        <taxon>Pseudomonadota</taxon>
        <taxon>Alphaproteobacteria</taxon>
        <taxon>Acetobacterales</taxon>
        <taxon>Acetobacteraceae</taxon>
        <taxon>Acetobacter</taxon>
    </lineage>
</organism>
<evidence type="ECO:0000313" key="8">
    <source>
        <dbReference type="Proteomes" id="UP000077349"/>
    </source>
</evidence>
<dbReference type="SUPFAM" id="SSF47323">
    <property type="entry name" value="Anticodon-binding domain of a subclass of class I aminoacyl-tRNA synthetases"/>
    <property type="match status" value="1"/>
</dbReference>
<dbReference type="AlphaFoldDB" id="A0A177G500"/>
<accession>A0A177G500</accession>
<dbReference type="InterPro" id="IPR009080">
    <property type="entry name" value="tRNAsynth_Ia_anticodon-bd"/>
</dbReference>
<dbReference type="InterPro" id="IPR056411">
    <property type="entry name" value="CysS_C"/>
</dbReference>
<dbReference type="Pfam" id="PF23493">
    <property type="entry name" value="CysS_C"/>
    <property type="match status" value="1"/>
</dbReference>
<name>A0A177G500_9PROT</name>